<evidence type="ECO:0000313" key="2">
    <source>
        <dbReference type="EMBL" id="JAD75102.1"/>
    </source>
</evidence>
<proteinExistence type="predicted"/>
<dbReference type="AlphaFoldDB" id="A0A0A9CUG9"/>
<dbReference type="EMBL" id="GBRH01222793">
    <property type="protein sequence ID" value="JAD75102.1"/>
    <property type="molecule type" value="Transcribed_RNA"/>
</dbReference>
<reference evidence="2" key="1">
    <citation type="submission" date="2014-09" db="EMBL/GenBank/DDBJ databases">
        <authorList>
            <person name="Magalhaes I.L.F."/>
            <person name="Oliveira U."/>
            <person name="Santos F.R."/>
            <person name="Vidigal T.H.D.A."/>
            <person name="Brescovit A.D."/>
            <person name="Santos A.J."/>
        </authorList>
    </citation>
    <scope>NUCLEOTIDE SEQUENCE</scope>
    <source>
        <tissue evidence="2">Shoot tissue taken approximately 20 cm above the soil surface</tissue>
    </source>
</reference>
<feature type="compositionally biased region" description="Basic and acidic residues" evidence="1">
    <location>
        <begin position="1"/>
        <end position="19"/>
    </location>
</feature>
<sequence length="146" mass="16308">MAGGDDQRKRSLEEAEIRRAGQHPKTRRQELEEISELRDLEHATALIMAEEFNAAILRSVVEEHAVALRATEEDRAANAEVAHAELQQGFTYDLSAMAYNLDTIFNSIKVCNPGIQGNARTNSLEFFGEASSPRTSWRGSVCRSWS</sequence>
<feature type="region of interest" description="Disordered" evidence="1">
    <location>
        <begin position="1"/>
        <end position="29"/>
    </location>
</feature>
<protein>
    <submittedName>
        <fullName evidence="2">Uncharacterized protein</fullName>
    </submittedName>
</protein>
<name>A0A0A9CUG9_ARUDO</name>
<evidence type="ECO:0000256" key="1">
    <source>
        <dbReference type="SAM" id="MobiDB-lite"/>
    </source>
</evidence>
<reference evidence="2" key="2">
    <citation type="journal article" date="2015" name="Data Brief">
        <title>Shoot transcriptome of the giant reed, Arundo donax.</title>
        <authorList>
            <person name="Barrero R.A."/>
            <person name="Guerrero F.D."/>
            <person name="Moolhuijzen P."/>
            <person name="Goolsby J.A."/>
            <person name="Tidwell J."/>
            <person name="Bellgard S.E."/>
            <person name="Bellgard M.I."/>
        </authorList>
    </citation>
    <scope>NUCLEOTIDE SEQUENCE</scope>
    <source>
        <tissue evidence="2">Shoot tissue taken approximately 20 cm above the soil surface</tissue>
    </source>
</reference>
<organism evidence="2">
    <name type="scientific">Arundo donax</name>
    <name type="common">Giant reed</name>
    <name type="synonym">Donax arundinaceus</name>
    <dbReference type="NCBI Taxonomy" id="35708"/>
    <lineage>
        <taxon>Eukaryota</taxon>
        <taxon>Viridiplantae</taxon>
        <taxon>Streptophyta</taxon>
        <taxon>Embryophyta</taxon>
        <taxon>Tracheophyta</taxon>
        <taxon>Spermatophyta</taxon>
        <taxon>Magnoliopsida</taxon>
        <taxon>Liliopsida</taxon>
        <taxon>Poales</taxon>
        <taxon>Poaceae</taxon>
        <taxon>PACMAD clade</taxon>
        <taxon>Arundinoideae</taxon>
        <taxon>Arundineae</taxon>
        <taxon>Arundo</taxon>
    </lineage>
</organism>
<accession>A0A0A9CUG9</accession>